<dbReference type="EMBL" id="JARQWQ010000100">
    <property type="protein sequence ID" value="KAK2551174.1"/>
    <property type="molecule type" value="Genomic_DNA"/>
</dbReference>
<protein>
    <submittedName>
        <fullName evidence="4">Pro-Pol polyprotein</fullName>
    </submittedName>
</protein>
<feature type="compositionally biased region" description="Low complexity" evidence="1">
    <location>
        <begin position="320"/>
        <end position="334"/>
    </location>
</feature>
<dbReference type="InterPro" id="IPR052055">
    <property type="entry name" value="Hepadnavirus_pol/RT"/>
</dbReference>
<keyword evidence="5" id="KW-1185">Reference proteome</keyword>
<feature type="domain" description="Reverse transcriptase" evidence="3">
    <location>
        <begin position="617"/>
        <end position="816"/>
    </location>
</feature>
<evidence type="ECO:0000313" key="5">
    <source>
        <dbReference type="Proteomes" id="UP001249851"/>
    </source>
</evidence>
<keyword evidence="2" id="KW-1133">Transmembrane helix</keyword>
<evidence type="ECO:0000256" key="2">
    <source>
        <dbReference type="SAM" id="Phobius"/>
    </source>
</evidence>
<proteinExistence type="predicted"/>
<dbReference type="PROSITE" id="PS50878">
    <property type="entry name" value="RT_POL"/>
    <property type="match status" value="1"/>
</dbReference>
<organism evidence="4 5">
    <name type="scientific">Acropora cervicornis</name>
    <name type="common">Staghorn coral</name>
    <dbReference type="NCBI Taxonomy" id="6130"/>
    <lineage>
        <taxon>Eukaryota</taxon>
        <taxon>Metazoa</taxon>
        <taxon>Cnidaria</taxon>
        <taxon>Anthozoa</taxon>
        <taxon>Hexacorallia</taxon>
        <taxon>Scleractinia</taxon>
        <taxon>Astrocoeniina</taxon>
        <taxon>Acroporidae</taxon>
        <taxon>Acropora</taxon>
    </lineage>
</organism>
<dbReference type="SUPFAM" id="SSF56672">
    <property type="entry name" value="DNA/RNA polymerases"/>
    <property type="match status" value="1"/>
</dbReference>
<feature type="transmembrane region" description="Helical" evidence="2">
    <location>
        <begin position="205"/>
        <end position="228"/>
    </location>
</feature>
<comment type="caution">
    <text evidence="4">The sequence shown here is derived from an EMBL/GenBank/DDBJ whole genome shotgun (WGS) entry which is preliminary data.</text>
</comment>
<dbReference type="Gene3D" id="3.30.70.270">
    <property type="match status" value="1"/>
</dbReference>
<reference evidence="4" key="1">
    <citation type="journal article" date="2023" name="G3 (Bethesda)">
        <title>Whole genome assembly and annotation of the endangered Caribbean coral Acropora cervicornis.</title>
        <authorList>
            <person name="Selwyn J.D."/>
            <person name="Vollmer S.V."/>
        </authorList>
    </citation>
    <scope>NUCLEOTIDE SEQUENCE</scope>
    <source>
        <strain evidence="4">K2</strain>
    </source>
</reference>
<reference evidence="4" key="2">
    <citation type="journal article" date="2023" name="Science">
        <title>Genomic signatures of disease resistance in endangered staghorn corals.</title>
        <authorList>
            <person name="Vollmer S.V."/>
            <person name="Selwyn J.D."/>
            <person name="Despard B.A."/>
            <person name="Roesel C.L."/>
        </authorList>
    </citation>
    <scope>NUCLEOTIDE SEQUENCE</scope>
    <source>
        <strain evidence="4">K2</strain>
    </source>
</reference>
<sequence>MENISRKISAVHERADSTEEVFGVERQLQGPHNDCRNSKDTCAGSQGTVALIQVLTALIGNFNSPYRKLYRSGLVLWIFHLTTNTIWDGYASRDKYGHPWVVVRGLLWVTCIVCTWLTICRTVPWLEQGLGILEFDRQYKDVLLDMSSATRKIPSLLALFSITAGSLQYGMMQKDQATHLAIGLEANEAFRVILHVVRFVSGVHVYFALALFWSIPTSIMLMAGYSMAAFQAKKKEKEDVSKPFGEDAGEILQLCDESNDEGHGEGTFEFDVDEMKSQLGIDDIVKSVAALTELVNRKVDNSADTEVGLKRAKLVAGRSFSISSPPEGSEPSTSAVEKSFTTDTEMAELGYILPSICEDTEVFGPPVSDMIANIVNANCMTKPLEDKVKEIHSRYQTPRNCEFLGVPKVNKELWFDLSKPVRMKDQALQDVQKNIVKANQALVVTLERVIKAEDKKEKIDPSTILPQLSDMLNVLGNAFFLTSLKRRDELRPHINKSFQSVCSKSTKITTLLFGDDLAKQIKDISEVNKISRKVSCSSRDSRSNGSRTDGKTVTFSTRGKKGPFLGFRRGSSEGRPHTLLTSQFQQPINKQDKQGQGVNEVITCAGNLANHIANWRGITTDPWILEAVSGYRLELASQPYQLFTPSPIIFSDSESAVVQSEIQTLLDKGAIEHVEYTQGEFISTLFLVPKKNGDYMVSLDLKDAYFSVPVHPLDRKLLRFFWKGQRFEFTCLPFGYSLAPRVFTKILKPFAATWRSKGIRISIYIDDILIIASSAKQAATLLAIIRNSLESLGFLVNIEKSHVTPTTRITYLGFEIDSVAKKLFLPISKISRIIQSRKNLLQNSNPTIREIAHVAGLIVSALPAVRYLQLHYRSIQFCKSQALLAGRDYDDHSCLDINSRFDLLWIIQNIATFNGKVFQDPEISFR</sequence>
<feature type="transmembrane region" description="Helical" evidence="2">
    <location>
        <begin position="99"/>
        <end position="119"/>
    </location>
</feature>
<dbReference type="InterPro" id="IPR043128">
    <property type="entry name" value="Rev_trsase/Diguanyl_cyclase"/>
</dbReference>
<dbReference type="Gene3D" id="3.10.10.10">
    <property type="entry name" value="HIV Type 1 Reverse Transcriptase, subunit A, domain 1"/>
    <property type="match status" value="1"/>
</dbReference>
<keyword evidence="2" id="KW-0812">Transmembrane</keyword>
<dbReference type="CDD" id="cd03714">
    <property type="entry name" value="RT_DIRS1"/>
    <property type="match status" value="1"/>
</dbReference>
<feature type="compositionally biased region" description="Low complexity" evidence="1">
    <location>
        <begin position="536"/>
        <end position="547"/>
    </location>
</feature>
<evidence type="ECO:0000259" key="3">
    <source>
        <dbReference type="PROSITE" id="PS50878"/>
    </source>
</evidence>
<keyword evidence="2" id="KW-0472">Membrane</keyword>
<feature type="region of interest" description="Disordered" evidence="1">
    <location>
        <begin position="536"/>
        <end position="555"/>
    </location>
</feature>
<evidence type="ECO:0000313" key="4">
    <source>
        <dbReference type="EMBL" id="KAK2551174.1"/>
    </source>
</evidence>
<accession>A0AAD9PY17</accession>
<feature type="region of interest" description="Disordered" evidence="1">
    <location>
        <begin position="320"/>
        <end position="339"/>
    </location>
</feature>
<dbReference type="PANTHER" id="PTHR33050:SF7">
    <property type="entry name" value="RIBONUCLEASE H"/>
    <property type="match status" value="1"/>
</dbReference>
<dbReference type="PANTHER" id="PTHR33050">
    <property type="entry name" value="REVERSE TRANSCRIPTASE DOMAIN-CONTAINING PROTEIN"/>
    <property type="match status" value="1"/>
</dbReference>
<evidence type="ECO:0000256" key="1">
    <source>
        <dbReference type="SAM" id="MobiDB-lite"/>
    </source>
</evidence>
<dbReference type="Pfam" id="PF00078">
    <property type="entry name" value="RVT_1"/>
    <property type="match status" value="1"/>
</dbReference>
<name>A0AAD9PY17_ACRCE</name>
<gene>
    <name evidence="4" type="ORF">P5673_027935</name>
</gene>
<dbReference type="Proteomes" id="UP001249851">
    <property type="component" value="Unassembled WGS sequence"/>
</dbReference>
<feature type="transmembrane region" description="Helical" evidence="2">
    <location>
        <begin position="69"/>
        <end position="87"/>
    </location>
</feature>
<dbReference type="InterPro" id="IPR043502">
    <property type="entry name" value="DNA/RNA_pol_sf"/>
</dbReference>
<dbReference type="InterPro" id="IPR000477">
    <property type="entry name" value="RT_dom"/>
</dbReference>
<dbReference type="AlphaFoldDB" id="A0AAD9PY17"/>